<dbReference type="InterPro" id="IPR007553">
    <property type="entry name" value="2-thiour_desulf"/>
</dbReference>
<accession>A0AA94L3G7</accession>
<comment type="caution">
    <text evidence="1">The sequence shown here is derived from an EMBL/GenBank/DDBJ whole genome shotgun (WGS) entry which is preliminary data.</text>
</comment>
<sequence length="144" mass="15166">MRPRYVVSACLAGIACRYDGRATPCAAVMRLMEEGRAVAACPECLGGLPTPRPACELSGQRVVNKNGEDVTTAFLLGAQAATALARQGGCTAAILKSRSPSCGCGQVYDGTFTGTLRKGDGLWADDLRRAGIALFTEERLPRDE</sequence>
<dbReference type="PANTHER" id="PTHR30087:SF1">
    <property type="entry name" value="HYPOTHETICAL CYTOSOLIC PROTEIN"/>
    <property type="match status" value="1"/>
</dbReference>
<reference evidence="2" key="1">
    <citation type="submission" date="2016-11" db="EMBL/GenBank/DDBJ databases">
        <authorList>
            <person name="Jaros S."/>
            <person name="Januszkiewicz K."/>
            <person name="Wedrychowicz H."/>
        </authorList>
    </citation>
    <scope>NUCLEOTIDE SEQUENCE [LARGE SCALE GENOMIC DNA]</scope>
    <source>
        <strain evidence="2">DSM 7057</strain>
    </source>
</reference>
<protein>
    <submittedName>
        <fullName evidence="1">Uncharacterized conserved protein YbbK, DUF523 family</fullName>
    </submittedName>
</protein>
<organism evidence="1 2">
    <name type="scientific">Desulfovibrio desulfuricans</name>
    <dbReference type="NCBI Taxonomy" id="876"/>
    <lineage>
        <taxon>Bacteria</taxon>
        <taxon>Pseudomonadati</taxon>
        <taxon>Thermodesulfobacteriota</taxon>
        <taxon>Desulfovibrionia</taxon>
        <taxon>Desulfovibrionales</taxon>
        <taxon>Desulfovibrionaceae</taxon>
        <taxon>Desulfovibrio</taxon>
    </lineage>
</organism>
<dbReference type="RefSeq" id="WP_072312534.1">
    <property type="nucleotide sequence ID" value="NZ_FPIW01000085.1"/>
</dbReference>
<dbReference type="PANTHER" id="PTHR30087">
    <property type="entry name" value="INNER MEMBRANE PROTEIN"/>
    <property type="match status" value="1"/>
</dbReference>
<dbReference type="PROSITE" id="PS51257">
    <property type="entry name" value="PROKAR_LIPOPROTEIN"/>
    <property type="match status" value="1"/>
</dbReference>
<dbReference type="Pfam" id="PF04463">
    <property type="entry name" value="2-thiour_desulf"/>
    <property type="match status" value="1"/>
</dbReference>
<dbReference type="Proteomes" id="UP000182680">
    <property type="component" value="Unassembled WGS sequence"/>
</dbReference>
<name>A0AA94L3G7_DESDE</name>
<dbReference type="AlphaFoldDB" id="A0AA94L3G7"/>
<evidence type="ECO:0000313" key="1">
    <source>
        <dbReference type="EMBL" id="SFW72492.1"/>
    </source>
</evidence>
<gene>
    <name evidence="1" type="ORF">SAMN02910291_02750</name>
</gene>
<proteinExistence type="predicted"/>
<evidence type="ECO:0000313" key="2">
    <source>
        <dbReference type="Proteomes" id="UP000182680"/>
    </source>
</evidence>
<dbReference type="EMBL" id="FPIW01000085">
    <property type="protein sequence ID" value="SFW72492.1"/>
    <property type="molecule type" value="Genomic_DNA"/>
</dbReference>